<keyword evidence="4" id="KW-1185">Reference proteome</keyword>
<dbReference type="CDD" id="cd09220">
    <property type="entry name" value="GH64-GluB-like"/>
    <property type="match status" value="1"/>
</dbReference>
<dbReference type="AlphaFoldDB" id="A0A8A3P9I8"/>
<dbReference type="InterPro" id="IPR042517">
    <property type="entry name" value="Glyco_hydro_64_N_2"/>
</dbReference>
<reference evidence="3" key="1">
    <citation type="submission" date="2020-10" db="EMBL/GenBank/DDBJ databases">
        <title>Genome Sequence of Monilinia vaccinii-corymbosi Sheds Light on Mummy Berry Disease Infection of Blueberry and Mating Type.</title>
        <authorList>
            <person name="Yow A.G."/>
            <person name="Zhang Y."/>
            <person name="Bansal K."/>
            <person name="Eacker S.M."/>
            <person name="Sullivan S."/>
            <person name="Liachko I."/>
            <person name="Cubeta M.A."/>
            <person name="Rollins J.A."/>
            <person name="Ashrafi H."/>
        </authorList>
    </citation>
    <scope>NUCLEOTIDE SEQUENCE</scope>
    <source>
        <strain evidence="3">RL-1</strain>
    </source>
</reference>
<organism evidence="3 4">
    <name type="scientific">Monilinia vaccinii-corymbosi</name>
    <dbReference type="NCBI Taxonomy" id="61207"/>
    <lineage>
        <taxon>Eukaryota</taxon>
        <taxon>Fungi</taxon>
        <taxon>Dikarya</taxon>
        <taxon>Ascomycota</taxon>
        <taxon>Pezizomycotina</taxon>
        <taxon>Leotiomycetes</taxon>
        <taxon>Helotiales</taxon>
        <taxon>Sclerotiniaceae</taxon>
        <taxon>Monilinia</taxon>
    </lineage>
</organism>
<name>A0A8A3P9I8_9HELO</name>
<dbReference type="InterPro" id="IPR037398">
    <property type="entry name" value="Glyco_hydro_64_fam"/>
</dbReference>
<dbReference type="InterPro" id="IPR037176">
    <property type="entry name" value="Osmotin/thaumatin-like_sf"/>
</dbReference>
<proteinExistence type="predicted"/>
<dbReference type="PANTHER" id="PTHR38165">
    <property type="match status" value="1"/>
</dbReference>
<sequence>MATISDVIRKQKEENILYSPEVKDTETAGAGALTIGLVNESSSNTVYAYVTGLSVSNNYAVVLLQADGSTLYYPENPSSDDAALIKDCAIPLGAPGSTTKVTIPYISGGRIWFCVGSTLSFLLNSGTTGPSLIEPSVSNTADPNYLKSWDFCEFTYDSSQLFANITYVDFVCLPIALTLNGPNGLVEHIGGLPADGLSTVCSNLIAQNGVDGAGWDQLVVTNGDANLRALHPTQGIAFNPALFKNYWDSYVDAVWDTYVGTTLTVNTQASWGNVPGLTSNDSTSMLFGSMGSFTKPSAADIFSGTSGAFAPKTANTSQLLNIGARLDAAFNRSTLLINPIQPDNESVSTYYNHAITNHYARIVHAANVDGLGYCFPYDDVTPAGGTNQCGAVQNSTPTSFTVTVGGNNAHSQSNLPRAEVSKLPDAISAEPLHWNQPTPEENSEQPSYLDSDSDIEFEKRPKRAKKTAYSKQSKFSFMRLPPILDYLFGGCFAATRWKSPSRRRKFSPAS</sequence>
<accession>A0A8A3P9I8</accession>
<dbReference type="OrthoDB" id="10058186at2759"/>
<evidence type="ECO:0000313" key="4">
    <source>
        <dbReference type="Proteomes" id="UP000672032"/>
    </source>
</evidence>
<dbReference type="PANTHER" id="PTHR38165:SF1">
    <property type="entry name" value="GLUCANASE B"/>
    <property type="match status" value="1"/>
</dbReference>
<feature type="region of interest" description="Disordered" evidence="1">
    <location>
        <begin position="431"/>
        <end position="463"/>
    </location>
</feature>
<dbReference type="Proteomes" id="UP000672032">
    <property type="component" value="Chromosome 3"/>
</dbReference>
<evidence type="ECO:0000313" key="3">
    <source>
        <dbReference type="EMBL" id="QSZ32138.1"/>
    </source>
</evidence>
<evidence type="ECO:0000256" key="1">
    <source>
        <dbReference type="SAM" id="MobiDB-lite"/>
    </source>
</evidence>
<dbReference type="InterPro" id="IPR032477">
    <property type="entry name" value="Glyco_hydro_64"/>
</dbReference>
<protein>
    <recommendedName>
        <fullName evidence="2">GH64 domain-containing protein</fullName>
    </recommendedName>
</protein>
<feature type="domain" description="GH64" evidence="2">
    <location>
        <begin position="30"/>
        <end position="391"/>
    </location>
</feature>
<evidence type="ECO:0000259" key="2">
    <source>
        <dbReference type="PROSITE" id="PS52006"/>
    </source>
</evidence>
<feature type="compositionally biased region" description="Polar residues" evidence="1">
    <location>
        <begin position="435"/>
        <end position="450"/>
    </location>
</feature>
<gene>
    <name evidence="3" type="ORF">DSL72_001707</name>
</gene>
<dbReference type="Gene3D" id="2.60.110.10">
    <property type="entry name" value="Thaumatin"/>
    <property type="match status" value="1"/>
</dbReference>
<dbReference type="EMBL" id="CP063407">
    <property type="protein sequence ID" value="QSZ32138.1"/>
    <property type="molecule type" value="Genomic_DNA"/>
</dbReference>
<dbReference type="Pfam" id="PF16483">
    <property type="entry name" value="Glyco_hydro_64"/>
    <property type="match status" value="1"/>
</dbReference>
<dbReference type="PROSITE" id="PS52006">
    <property type="entry name" value="GH64"/>
    <property type="match status" value="1"/>
</dbReference>
<dbReference type="Gene3D" id="3.30.920.50">
    <property type="entry name" value="Beta-1,3-glucanase, C-terminal domain"/>
    <property type="match status" value="1"/>
</dbReference>